<reference evidence="2 4" key="2">
    <citation type="submission" date="2023-11" db="EMBL/GenBank/DDBJ databases">
        <title>MicrobeMod: A computational toolkit for identifying prokaryotic methylation and restriction-modification with nanopore sequencing.</title>
        <authorList>
            <person name="Crits-Christoph A."/>
            <person name="Kang S.C."/>
            <person name="Lee H."/>
            <person name="Ostrov N."/>
        </authorList>
    </citation>
    <scope>NUCLEOTIDE SEQUENCE [LARGE SCALE GENOMIC DNA]</scope>
    <source>
        <strain evidence="2 4">ATCC 23090</strain>
    </source>
</reference>
<evidence type="ECO:0000313" key="3">
    <source>
        <dbReference type="Proteomes" id="UP000183788"/>
    </source>
</evidence>
<dbReference type="OrthoDB" id="676945at2"/>
<organism evidence="1 3">
    <name type="scientific">Chitinophaga sancti</name>
    <dbReference type="NCBI Taxonomy" id="1004"/>
    <lineage>
        <taxon>Bacteria</taxon>
        <taxon>Pseudomonadati</taxon>
        <taxon>Bacteroidota</taxon>
        <taxon>Chitinophagia</taxon>
        <taxon>Chitinophagales</taxon>
        <taxon>Chitinophagaceae</taxon>
        <taxon>Chitinophaga</taxon>
    </lineage>
</organism>
<proteinExistence type="predicted"/>
<dbReference type="RefSeq" id="WP_072359697.1">
    <property type="nucleotide sequence ID" value="NZ_CP139972.1"/>
</dbReference>
<dbReference type="AlphaFoldDB" id="A0A1K1PT59"/>
<gene>
    <name evidence="1" type="ORF">SAMN05661012_02117</name>
    <name evidence="2" type="ORF">SR876_14340</name>
</gene>
<dbReference type="Proteomes" id="UP000183788">
    <property type="component" value="Unassembled WGS sequence"/>
</dbReference>
<protein>
    <submittedName>
        <fullName evidence="1">Uncharacterized protein</fullName>
    </submittedName>
</protein>
<keyword evidence="4" id="KW-1185">Reference proteome</keyword>
<dbReference type="STRING" id="1004.SAMN05661012_02117"/>
<evidence type="ECO:0000313" key="4">
    <source>
        <dbReference type="Proteomes" id="UP001326715"/>
    </source>
</evidence>
<evidence type="ECO:0000313" key="2">
    <source>
        <dbReference type="EMBL" id="WQG92694.1"/>
    </source>
</evidence>
<name>A0A1K1PT59_9BACT</name>
<evidence type="ECO:0000313" key="1">
    <source>
        <dbReference type="EMBL" id="SFW49982.1"/>
    </source>
</evidence>
<reference evidence="1 3" key="1">
    <citation type="submission" date="2016-11" db="EMBL/GenBank/DDBJ databases">
        <authorList>
            <person name="Jaros S."/>
            <person name="Januszkiewicz K."/>
            <person name="Wedrychowicz H."/>
        </authorList>
    </citation>
    <scope>NUCLEOTIDE SEQUENCE [LARGE SCALE GENOMIC DNA]</scope>
    <source>
        <strain evidence="1 3">DSM 784</strain>
    </source>
</reference>
<dbReference type="EMBL" id="FPIZ01000006">
    <property type="protein sequence ID" value="SFW49982.1"/>
    <property type="molecule type" value="Genomic_DNA"/>
</dbReference>
<dbReference type="EMBL" id="CP140154">
    <property type="protein sequence ID" value="WQG92694.1"/>
    <property type="molecule type" value="Genomic_DNA"/>
</dbReference>
<accession>A0A1K1PT59</accession>
<dbReference type="Proteomes" id="UP001326715">
    <property type="component" value="Chromosome"/>
</dbReference>
<sequence>MKDKRYKAVKSLILANEIARFADIFEVLPVSVMAKDTGINYSTLHRKIYNPKQLNLNDFDLMGKAMEIDYLELVKLAHKAMTKGK</sequence>